<dbReference type="RefSeq" id="WP_066242301.1">
    <property type="nucleotide sequence ID" value="NZ_LRFC01000023.1"/>
</dbReference>
<dbReference type="Gene3D" id="3.30.700.10">
    <property type="entry name" value="Glycoprotein, Type 4 Pilin"/>
    <property type="match status" value="1"/>
</dbReference>
<dbReference type="SUPFAM" id="SSF54523">
    <property type="entry name" value="Pili subunits"/>
    <property type="match status" value="1"/>
</dbReference>
<dbReference type="InterPro" id="IPR016785">
    <property type="entry name" value="ComGD"/>
</dbReference>
<dbReference type="GO" id="GO:0030420">
    <property type="term" value="P:establishment of competence for transformation"/>
    <property type="evidence" value="ECO:0007669"/>
    <property type="project" value="UniProtKB-KW"/>
</dbReference>
<reference evidence="5" key="1">
    <citation type="submission" date="2016-01" db="EMBL/GenBank/DDBJ databases">
        <title>Draft genome of Chromobacterium sp. F49.</title>
        <authorList>
            <person name="Hong K.W."/>
        </authorList>
    </citation>
    <scope>NUCLEOTIDE SEQUENCE [LARGE SCALE GENOMIC DNA]</scope>
    <source>
        <strain evidence="5">P7IIIA</strain>
    </source>
</reference>
<sequence>MSNQNHKLWRQQGFSLIEMMIVLMIIMTIGAVAYPALDTFRKNRETEYFLRSFQKDIIHMQQKAVNENRTYVLSIDNEKHEYEVSGNGLRKPVKRTFPDHIRFESFSMLLRVQFNQFGNISRAGTIYIHSANGSTYKMVFQIGKGKFYVTKQ</sequence>
<dbReference type="Proteomes" id="UP000076567">
    <property type="component" value="Unassembled WGS sequence"/>
</dbReference>
<dbReference type="PROSITE" id="PS00409">
    <property type="entry name" value="PROKAR_NTER_METHYL"/>
    <property type="match status" value="1"/>
</dbReference>
<dbReference type="EMBL" id="LRFC01000023">
    <property type="protein sequence ID" value="KZE66405.1"/>
    <property type="molecule type" value="Genomic_DNA"/>
</dbReference>
<keyword evidence="3" id="KW-0472">Membrane</keyword>
<comment type="subcellular location">
    <subcellularLocation>
        <location evidence="1">Cell surface</location>
    </subcellularLocation>
</comment>
<evidence type="ECO:0000256" key="1">
    <source>
        <dbReference type="ARBA" id="ARBA00004241"/>
    </source>
</evidence>
<dbReference type="OrthoDB" id="1653576at2"/>
<evidence type="ECO:0000256" key="3">
    <source>
        <dbReference type="SAM" id="Phobius"/>
    </source>
</evidence>
<dbReference type="InterPro" id="IPR045584">
    <property type="entry name" value="Pilin-like"/>
</dbReference>
<accession>A0A163R9K5</accession>
<evidence type="ECO:0000313" key="4">
    <source>
        <dbReference type="EMBL" id="KZE66405.1"/>
    </source>
</evidence>
<dbReference type="GO" id="GO:0009986">
    <property type="term" value="C:cell surface"/>
    <property type="evidence" value="ECO:0007669"/>
    <property type="project" value="UniProtKB-SubCell"/>
</dbReference>
<dbReference type="NCBIfam" id="NF040982">
    <property type="entry name" value="ComGD"/>
    <property type="match status" value="1"/>
</dbReference>
<dbReference type="Pfam" id="PF07963">
    <property type="entry name" value="N_methyl"/>
    <property type="match status" value="1"/>
</dbReference>
<dbReference type="PIRSF" id="PIRSF021292">
    <property type="entry name" value="Competence_ComGD"/>
    <property type="match status" value="1"/>
</dbReference>
<protein>
    <recommendedName>
        <fullName evidence="6">Prepilin-type N-terminal cleavage/methylation domain-containing protein</fullName>
    </recommendedName>
</protein>
<feature type="transmembrane region" description="Helical" evidence="3">
    <location>
        <begin position="12"/>
        <end position="34"/>
    </location>
</feature>
<comment type="caution">
    <text evidence="4">The sequence shown here is derived from an EMBL/GenBank/DDBJ whole genome shotgun (WGS) entry which is preliminary data.</text>
</comment>
<evidence type="ECO:0000256" key="2">
    <source>
        <dbReference type="ARBA" id="ARBA00023287"/>
    </source>
</evidence>
<gene>
    <name evidence="4" type="ORF">AWM68_08580</name>
</gene>
<evidence type="ECO:0008006" key="6">
    <source>
        <dbReference type="Google" id="ProtNLM"/>
    </source>
</evidence>
<evidence type="ECO:0000313" key="5">
    <source>
        <dbReference type="Proteomes" id="UP000076567"/>
    </source>
</evidence>
<dbReference type="AlphaFoldDB" id="A0A163R9K5"/>
<proteinExistence type="predicted"/>
<keyword evidence="3" id="KW-1133">Transmembrane helix</keyword>
<keyword evidence="5" id="KW-1185">Reference proteome</keyword>
<keyword evidence="2" id="KW-0178">Competence</keyword>
<organism evidence="4 5">
    <name type="scientific">Fictibacillus phosphorivorans</name>
    <dbReference type="NCBI Taxonomy" id="1221500"/>
    <lineage>
        <taxon>Bacteria</taxon>
        <taxon>Bacillati</taxon>
        <taxon>Bacillota</taxon>
        <taxon>Bacilli</taxon>
        <taxon>Bacillales</taxon>
        <taxon>Fictibacillaceae</taxon>
        <taxon>Fictibacillus</taxon>
    </lineage>
</organism>
<keyword evidence="3" id="KW-0812">Transmembrane</keyword>
<dbReference type="NCBIfam" id="TIGR02532">
    <property type="entry name" value="IV_pilin_GFxxxE"/>
    <property type="match status" value="1"/>
</dbReference>
<dbReference type="InterPro" id="IPR012902">
    <property type="entry name" value="N_methyl_site"/>
</dbReference>
<name>A0A163R9K5_9BACL</name>